<accession>E6WTH1</accession>
<dbReference type="Proteomes" id="UP000008632">
    <property type="component" value="Chromosome"/>
</dbReference>
<dbReference type="KEGG" id="psu:Psesu_1628"/>
<feature type="region of interest" description="Disordered" evidence="1">
    <location>
        <begin position="209"/>
        <end position="231"/>
    </location>
</feature>
<dbReference type="HOGENOM" id="CLU_1198967_0_0_6"/>
<evidence type="ECO:0000256" key="1">
    <source>
        <dbReference type="SAM" id="MobiDB-lite"/>
    </source>
</evidence>
<dbReference type="STRING" id="743721.Psesu_1628"/>
<feature type="region of interest" description="Disordered" evidence="1">
    <location>
        <begin position="37"/>
        <end position="56"/>
    </location>
</feature>
<keyword evidence="3" id="KW-1185">Reference proteome</keyword>
<dbReference type="AlphaFoldDB" id="E6WTH1"/>
<reference evidence="2 3" key="1">
    <citation type="submission" date="2011-01" db="EMBL/GenBank/DDBJ databases">
        <title>Complete sequence of Pseudoxanthomonas suwonensis 11-1.</title>
        <authorList>
            <consortium name="US DOE Joint Genome Institute"/>
            <person name="Lucas S."/>
            <person name="Copeland A."/>
            <person name="Lapidus A."/>
            <person name="Cheng J.-F."/>
            <person name="Goodwin L."/>
            <person name="Pitluck S."/>
            <person name="Teshima H."/>
            <person name="Detter J.C."/>
            <person name="Han C."/>
            <person name="Tapia R."/>
            <person name="Land M."/>
            <person name="Hauser L."/>
            <person name="Kyrpides N."/>
            <person name="Ivanova N."/>
            <person name="Ovchinnikova G."/>
            <person name="Siebers A.K."/>
            <person name="Allgaier M."/>
            <person name="Thelen M.P."/>
            <person name="Hugenholtz P."/>
            <person name="Gladden J."/>
            <person name="Woyke T."/>
        </authorList>
    </citation>
    <scope>NUCLEOTIDE SEQUENCE [LARGE SCALE GENOMIC DNA]</scope>
    <source>
        <strain evidence="3">11-1</strain>
    </source>
</reference>
<gene>
    <name evidence="2" type="ordered locus">Psesu_1628</name>
</gene>
<protein>
    <submittedName>
        <fullName evidence="2">Uncharacterized protein</fullName>
    </submittedName>
</protein>
<name>E6WTH1_PSEUU</name>
<sequence length="231" mass="26299">MCFAGILRRRHAAYGPLNQIVRLGGFHKRGKDVTRLRAMPKDTPGHGRRTGRLREAPRRRPIRTDRHLPLFASFPSRTCTPPRPAPLHSHRRALAQCPPRRQLHRHPSAVGRVHLRHHMAVLGPRLVSMEAFMLSMVVLPVAAGSAWRGAQQAASTCRRSKANARRERLRRDVTHHRIREARRWFEQLAEGGTTTMPFDPTFCRRPSAPASTASAYRMVNTTPPEDWPSPR</sequence>
<dbReference type="EMBL" id="CP002446">
    <property type="protein sequence ID" value="ADV27470.1"/>
    <property type="molecule type" value="Genomic_DNA"/>
</dbReference>
<evidence type="ECO:0000313" key="2">
    <source>
        <dbReference type="EMBL" id="ADV27470.1"/>
    </source>
</evidence>
<organism evidence="2 3">
    <name type="scientific">Pseudoxanthomonas suwonensis (strain 11-1)</name>
    <dbReference type="NCBI Taxonomy" id="743721"/>
    <lineage>
        <taxon>Bacteria</taxon>
        <taxon>Pseudomonadati</taxon>
        <taxon>Pseudomonadota</taxon>
        <taxon>Gammaproteobacteria</taxon>
        <taxon>Lysobacterales</taxon>
        <taxon>Lysobacteraceae</taxon>
        <taxon>Pseudoxanthomonas</taxon>
    </lineage>
</organism>
<proteinExistence type="predicted"/>
<evidence type="ECO:0000313" key="3">
    <source>
        <dbReference type="Proteomes" id="UP000008632"/>
    </source>
</evidence>